<organism evidence="6 7">
    <name type="scientific">Legionella norrlandica</name>
    <dbReference type="NCBI Taxonomy" id="1498499"/>
    <lineage>
        <taxon>Bacteria</taxon>
        <taxon>Pseudomonadati</taxon>
        <taxon>Pseudomonadota</taxon>
        <taxon>Gammaproteobacteria</taxon>
        <taxon>Legionellales</taxon>
        <taxon>Legionellaceae</taxon>
        <taxon>Legionella</taxon>
    </lineage>
</organism>
<evidence type="ECO:0000256" key="3">
    <source>
        <dbReference type="ARBA" id="ARBA00023098"/>
    </source>
</evidence>
<dbReference type="InterPro" id="IPR050301">
    <property type="entry name" value="NTE"/>
</dbReference>
<dbReference type="Proteomes" id="UP000054422">
    <property type="component" value="Unassembled WGS sequence"/>
</dbReference>
<dbReference type="GO" id="GO:0016042">
    <property type="term" value="P:lipid catabolic process"/>
    <property type="evidence" value="ECO:0007669"/>
    <property type="project" value="UniProtKB-KW"/>
</dbReference>
<keyword evidence="7" id="KW-1185">Reference proteome</keyword>
<dbReference type="PANTHER" id="PTHR14226">
    <property type="entry name" value="NEUROPATHY TARGET ESTERASE/SWISS CHEESE D.MELANOGASTER"/>
    <property type="match status" value="1"/>
</dbReference>
<dbReference type="STRING" id="1498499.EP47_03385"/>
<protein>
    <recommendedName>
        <fullName evidence="5">PNPLA domain-containing protein</fullName>
    </recommendedName>
</protein>
<keyword evidence="2" id="KW-0442">Lipid degradation</keyword>
<evidence type="ECO:0000259" key="5">
    <source>
        <dbReference type="PROSITE" id="PS51635"/>
    </source>
</evidence>
<dbReference type="PANTHER" id="PTHR14226:SF57">
    <property type="entry name" value="BLR7027 PROTEIN"/>
    <property type="match status" value="1"/>
</dbReference>
<dbReference type="EMBL" id="JNCF01000012">
    <property type="protein sequence ID" value="KGP63674.1"/>
    <property type="molecule type" value="Genomic_DNA"/>
</dbReference>
<evidence type="ECO:0000256" key="2">
    <source>
        <dbReference type="ARBA" id="ARBA00022963"/>
    </source>
</evidence>
<keyword evidence="1" id="KW-0378">Hydrolase</keyword>
<feature type="short sequence motif" description="GXSXG" evidence="4">
    <location>
        <begin position="49"/>
        <end position="53"/>
    </location>
</feature>
<feature type="domain" description="PNPLA" evidence="5">
    <location>
        <begin position="18"/>
        <end position="81"/>
    </location>
</feature>
<evidence type="ECO:0000313" key="7">
    <source>
        <dbReference type="Proteomes" id="UP000054422"/>
    </source>
</evidence>
<dbReference type="InterPro" id="IPR016035">
    <property type="entry name" value="Acyl_Trfase/lysoPLipase"/>
</dbReference>
<dbReference type="Pfam" id="PF01734">
    <property type="entry name" value="Patatin"/>
    <property type="match status" value="1"/>
</dbReference>
<dbReference type="OrthoDB" id="9991772at2"/>
<feature type="short sequence motif" description="GXGXXG" evidence="4">
    <location>
        <begin position="22"/>
        <end position="27"/>
    </location>
</feature>
<name>A0A0A2SW42_9GAMM</name>
<evidence type="ECO:0000256" key="1">
    <source>
        <dbReference type="ARBA" id="ARBA00022801"/>
    </source>
</evidence>
<accession>A0A0A2SW42</accession>
<gene>
    <name evidence="6" type="ORF">EP47_03385</name>
</gene>
<comment type="caution">
    <text evidence="6">The sequence shown here is derived from an EMBL/GenBank/DDBJ whole genome shotgun (WGS) entry which is preliminary data.</text>
</comment>
<dbReference type="Gene3D" id="3.40.1090.10">
    <property type="entry name" value="Cytosolic phospholipase A2 catalytic domain"/>
    <property type="match status" value="1"/>
</dbReference>
<evidence type="ECO:0000256" key="4">
    <source>
        <dbReference type="PROSITE-ProRule" id="PRU01161"/>
    </source>
</evidence>
<dbReference type="GO" id="GO:0016787">
    <property type="term" value="F:hydrolase activity"/>
    <property type="evidence" value="ECO:0007669"/>
    <property type="project" value="UniProtKB-KW"/>
</dbReference>
<dbReference type="RefSeq" id="WP_035888275.1">
    <property type="nucleotide sequence ID" value="NZ_JNCF01000012.1"/>
</dbReference>
<dbReference type="PROSITE" id="PS51635">
    <property type="entry name" value="PNPLA"/>
    <property type="match status" value="1"/>
</dbReference>
<comment type="caution">
    <text evidence="4">Lacks conserved residue(s) required for the propagation of feature annotation.</text>
</comment>
<evidence type="ECO:0000313" key="6">
    <source>
        <dbReference type="EMBL" id="KGP63674.1"/>
    </source>
</evidence>
<sequence length="81" mass="8672">MAQTRKSRKQPEYSHIACTFQGGGALGAYQTGILHALNEAGYHPHWYVGTSIGAINAAIAAGNEANERIQQGYKVGKEAIQ</sequence>
<reference evidence="6 7" key="1">
    <citation type="submission" date="2014-05" db="EMBL/GenBank/DDBJ databases">
        <authorList>
            <person name="Rizzardi K."/>
            <person name="Winiecka-Krusnell J."/>
            <person name="Ramliden M."/>
            <person name="Alm E."/>
            <person name="Andersson S."/>
            <person name="Byfors S."/>
        </authorList>
    </citation>
    <scope>NUCLEOTIDE SEQUENCE [LARGE SCALE GENOMIC DNA]</scope>
    <source>
        <strain evidence="6 7">LEGN</strain>
    </source>
</reference>
<dbReference type="AlphaFoldDB" id="A0A0A2SW42"/>
<dbReference type="InterPro" id="IPR002641">
    <property type="entry name" value="PNPLA_dom"/>
</dbReference>
<dbReference type="SUPFAM" id="SSF52151">
    <property type="entry name" value="FabD/lysophospholipase-like"/>
    <property type="match status" value="1"/>
</dbReference>
<proteinExistence type="predicted"/>
<keyword evidence="3" id="KW-0443">Lipid metabolism</keyword>